<evidence type="ECO:0000256" key="1">
    <source>
        <dbReference type="SAM" id="MobiDB-lite"/>
    </source>
</evidence>
<keyword evidence="3" id="KW-1185">Reference proteome</keyword>
<reference evidence="2" key="2">
    <citation type="submission" date="2015-06" db="UniProtKB">
        <authorList>
            <consortium name="EnsemblPlants"/>
        </authorList>
    </citation>
    <scope>IDENTIFICATION</scope>
    <source>
        <strain evidence="2">DM1-3 516 R44</strain>
    </source>
</reference>
<dbReference type="PaxDb" id="4113-PGSC0003DMT400093193"/>
<name>M1DRF5_SOLTU</name>
<proteinExistence type="predicted"/>
<organism evidence="2 3">
    <name type="scientific">Solanum tuberosum</name>
    <name type="common">Potato</name>
    <dbReference type="NCBI Taxonomy" id="4113"/>
    <lineage>
        <taxon>Eukaryota</taxon>
        <taxon>Viridiplantae</taxon>
        <taxon>Streptophyta</taxon>
        <taxon>Embryophyta</taxon>
        <taxon>Tracheophyta</taxon>
        <taxon>Spermatophyta</taxon>
        <taxon>Magnoliopsida</taxon>
        <taxon>eudicotyledons</taxon>
        <taxon>Gunneridae</taxon>
        <taxon>Pentapetalae</taxon>
        <taxon>asterids</taxon>
        <taxon>lamiids</taxon>
        <taxon>Solanales</taxon>
        <taxon>Solanaceae</taxon>
        <taxon>Solanoideae</taxon>
        <taxon>Solaneae</taxon>
        <taxon>Solanum</taxon>
    </lineage>
</organism>
<accession>M1DRF5</accession>
<dbReference type="HOGENOM" id="CLU_1663803_0_0_1"/>
<reference evidence="3" key="1">
    <citation type="journal article" date="2011" name="Nature">
        <title>Genome sequence and analysis of the tuber crop potato.</title>
        <authorList>
            <consortium name="The Potato Genome Sequencing Consortium"/>
        </authorList>
    </citation>
    <scope>NUCLEOTIDE SEQUENCE [LARGE SCALE GENOMIC DNA]</scope>
    <source>
        <strain evidence="3">cv. DM1-3 516 R44</strain>
    </source>
</reference>
<feature type="region of interest" description="Disordered" evidence="1">
    <location>
        <begin position="102"/>
        <end position="133"/>
    </location>
</feature>
<feature type="compositionally biased region" description="Polar residues" evidence="1">
    <location>
        <begin position="114"/>
        <end position="123"/>
    </location>
</feature>
<dbReference type="EnsemblPlants" id="PGSC0003DMT400093193">
    <property type="protein sequence ID" value="PGSC0003DMT400093193"/>
    <property type="gene ID" value="PGSC0003DMG400042764"/>
</dbReference>
<sequence>MNLRQCSMSVKEYGPKFTQLSRLREISLGNMLRRSKRLGRATMSILNRNWVVEIARRFSKSLQPKHLHQLVLHLLGFDMIRKVRYQALSLRGVFQTGHRLRDFPSKLGQGGNNGRTQSTTSAMPTGRSGTCGGQRQNRLYALLARQDQEYSPDVVTGTL</sequence>
<protein>
    <submittedName>
        <fullName evidence="2">Gag-pol polyprotein</fullName>
    </submittedName>
</protein>
<dbReference type="Proteomes" id="UP000011115">
    <property type="component" value="Unassembled WGS sequence"/>
</dbReference>
<evidence type="ECO:0000313" key="3">
    <source>
        <dbReference type="Proteomes" id="UP000011115"/>
    </source>
</evidence>
<evidence type="ECO:0000313" key="2">
    <source>
        <dbReference type="EnsemblPlants" id="PGSC0003DMT400093193"/>
    </source>
</evidence>
<dbReference type="Gramene" id="PGSC0003DMT400093193">
    <property type="protein sequence ID" value="PGSC0003DMT400093193"/>
    <property type="gene ID" value="PGSC0003DMG400042764"/>
</dbReference>
<dbReference type="AlphaFoldDB" id="M1DRF5"/>
<dbReference type="InParanoid" id="M1DRF5"/>